<dbReference type="AlphaFoldDB" id="A0A835JGL0"/>
<evidence type="ECO:0000313" key="1">
    <source>
        <dbReference type="EMBL" id="KAF9668956.1"/>
    </source>
</evidence>
<comment type="caution">
    <text evidence="1">The sequence shown here is derived from an EMBL/GenBank/DDBJ whole genome shotgun (WGS) entry which is preliminary data.</text>
</comment>
<dbReference type="EMBL" id="JADGMS010000014">
    <property type="protein sequence ID" value="KAF9668956.1"/>
    <property type="molecule type" value="Genomic_DNA"/>
</dbReference>
<accession>A0A835JGL0</accession>
<proteinExistence type="predicted"/>
<dbReference type="Proteomes" id="UP000657918">
    <property type="component" value="Unassembled WGS sequence"/>
</dbReference>
<name>A0A835JGL0_9ROSI</name>
<keyword evidence="2" id="KW-1185">Reference proteome</keyword>
<evidence type="ECO:0000313" key="2">
    <source>
        <dbReference type="Proteomes" id="UP000657918"/>
    </source>
</evidence>
<organism evidence="1 2">
    <name type="scientific">Salix dunnii</name>
    <dbReference type="NCBI Taxonomy" id="1413687"/>
    <lineage>
        <taxon>Eukaryota</taxon>
        <taxon>Viridiplantae</taxon>
        <taxon>Streptophyta</taxon>
        <taxon>Embryophyta</taxon>
        <taxon>Tracheophyta</taxon>
        <taxon>Spermatophyta</taxon>
        <taxon>Magnoliopsida</taxon>
        <taxon>eudicotyledons</taxon>
        <taxon>Gunneridae</taxon>
        <taxon>Pentapetalae</taxon>
        <taxon>rosids</taxon>
        <taxon>fabids</taxon>
        <taxon>Malpighiales</taxon>
        <taxon>Salicaceae</taxon>
        <taxon>Saliceae</taxon>
        <taxon>Salix</taxon>
    </lineage>
</organism>
<reference evidence="1 2" key="1">
    <citation type="submission" date="2020-10" db="EMBL/GenBank/DDBJ databases">
        <title>Plant Genome Project.</title>
        <authorList>
            <person name="Zhang R.-G."/>
        </authorList>
    </citation>
    <scope>NUCLEOTIDE SEQUENCE [LARGE SCALE GENOMIC DNA]</scope>
    <source>
        <strain evidence="1">FAFU-HL-1</strain>
        <tissue evidence="1">Leaf</tissue>
    </source>
</reference>
<sequence>MERNKRRASSEKAKVLGFGPDIILSGQKEMEQRRIDCALESLKSHGIYCKCLLRTGLVERRLAL</sequence>
<gene>
    <name evidence="1" type="ORF">SADUNF_Sadunf14G0057400</name>
</gene>
<protein>
    <submittedName>
        <fullName evidence="1">Uncharacterized protein</fullName>
    </submittedName>
</protein>